<comment type="caution">
    <text evidence="2">The sequence shown here is derived from an EMBL/GenBank/DDBJ whole genome shotgun (WGS) entry which is preliminary data.</text>
</comment>
<sequence>MTSLKSYLENLHPKTTVCSVCDVVYCDTKSLLKHFFSHFNQDGNLNPVSLIRENATSFQVPVNARDHVVNEYLGALEPPTLVWFDSQVPASVTAKMRRPVEPVTFVDLASDEHPQTAMENQMEDPLASVTRPLIEQLEKPTEEMTPDVIDVDAEELDLTLKL</sequence>
<dbReference type="Proteomes" id="UP001632038">
    <property type="component" value="Unassembled WGS sequence"/>
</dbReference>
<keyword evidence="3" id="KW-1185">Reference proteome</keyword>
<dbReference type="PROSITE" id="PS00028">
    <property type="entry name" value="ZINC_FINGER_C2H2_1"/>
    <property type="match status" value="1"/>
</dbReference>
<reference evidence="3" key="1">
    <citation type="journal article" date="2024" name="IScience">
        <title>Strigolactones Initiate the Formation of Haustorium-like Structures in Castilleja.</title>
        <authorList>
            <person name="Buerger M."/>
            <person name="Peterson D."/>
            <person name="Chory J."/>
        </authorList>
    </citation>
    <scope>NUCLEOTIDE SEQUENCE [LARGE SCALE GENOMIC DNA]</scope>
</reference>
<feature type="domain" description="C2H2-type" evidence="1">
    <location>
        <begin position="18"/>
        <end position="38"/>
    </location>
</feature>
<dbReference type="EMBL" id="JAVIJP010000007">
    <property type="protein sequence ID" value="KAL3648739.1"/>
    <property type="molecule type" value="Genomic_DNA"/>
</dbReference>
<gene>
    <name evidence="2" type="ORF">CASFOL_005142</name>
</gene>
<organism evidence="2 3">
    <name type="scientific">Castilleja foliolosa</name>
    <dbReference type="NCBI Taxonomy" id="1961234"/>
    <lineage>
        <taxon>Eukaryota</taxon>
        <taxon>Viridiplantae</taxon>
        <taxon>Streptophyta</taxon>
        <taxon>Embryophyta</taxon>
        <taxon>Tracheophyta</taxon>
        <taxon>Spermatophyta</taxon>
        <taxon>Magnoliopsida</taxon>
        <taxon>eudicotyledons</taxon>
        <taxon>Gunneridae</taxon>
        <taxon>Pentapetalae</taxon>
        <taxon>asterids</taxon>
        <taxon>lamiids</taxon>
        <taxon>Lamiales</taxon>
        <taxon>Orobanchaceae</taxon>
        <taxon>Pedicularideae</taxon>
        <taxon>Castillejinae</taxon>
        <taxon>Castilleja</taxon>
    </lineage>
</organism>
<accession>A0ABD3E6N1</accession>
<protein>
    <recommendedName>
        <fullName evidence="1">C2H2-type domain-containing protein</fullName>
    </recommendedName>
</protein>
<name>A0ABD3E6N1_9LAMI</name>
<evidence type="ECO:0000259" key="1">
    <source>
        <dbReference type="PROSITE" id="PS00028"/>
    </source>
</evidence>
<proteinExistence type="predicted"/>
<dbReference type="AlphaFoldDB" id="A0ABD3E6N1"/>
<evidence type="ECO:0000313" key="3">
    <source>
        <dbReference type="Proteomes" id="UP001632038"/>
    </source>
</evidence>
<dbReference type="InterPro" id="IPR013087">
    <property type="entry name" value="Znf_C2H2_type"/>
</dbReference>
<evidence type="ECO:0000313" key="2">
    <source>
        <dbReference type="EMBL" id="KAL3648739.1"/>
    </source>
</evidence>